<organism evidence="2 3">
    <name type="scientific">Granulicella aggregans</name>
    <dbReference type="NCBI Taxonomy" id="474949"/>
    <lineage>
        <taxon>Bacteria</taxon>
        <taxon>Pseudomonadati</taxon>
        <taxon>Acidobacteriota</taxon>
        <taxon>Terriglobia</taxon>
        <taxon>Terriglobales</taxon>
        <taxon>Acidobacteriaceae</taxon>
        <taxon>Granulicella</taxon>
    </lineage>
</organism>
<protein>
    <submittedName>
        <fullName evidence="2">Drug/metabolite transporter (DMT)-like permease</fullName>
    </submittedName>
</protein>
<dbReference type="AlphaFoldDB" id="A0A7W7ZDD8"/>
<feature type="transmembrane region" description="Helical" evidence="1">
    <location>
        <begin position="177"/>
        <end position="199"/>
    </location>
</feature>
<keyword evidence="1" id="KW-0812">Transmembrane</keyword>
<comment type="caution">
    <text evidence="2">The sequence shown here is derived from an EMBL/GenBank/DDBJ whole genome shotgun (WGS) entry which is preliminary data.</text>
</comment>
<evidence type="ECO:0000256" key="1">
    <source>
        <dbReference type="SAM" id="Phobius"/>
    </source>
</evidence>
<evidence type="ECO:0000313" key="2">
    <source>
        <dbReference type="EMBL" id="MBB5057861.1"/>
    </source>
</evidence>
<keyword evidence="3" id="KW-1185">Reference proteome</keyword>
<keyword evidence="1" id="KW-1133">Transmembrane helix</keyword>
<accession>A0A7W7ZDD8</accession>
<dbReference type="EMBL" id="JACHIP010000003">
    <property type="protein sequence ID" value="MBB5057861.1"/>
    <property type="molecule type" value="Genomic_DNA"/>
</dbReference>
<reference evidence="2 3" key="1">
    <citation type="submission" date="2020-08" db="EMBL/GenBank/DDBJ databases">
        <title>Genomic Encyclopedia of Type Strains, Phase IV (KMG-V): Genome sequencing to study the core and pangenomes of soil and plant-associated prokaryotes.</title>
        <authorList>
            <person name="Whitman W."/>
        </authorList>
    </citation>
    <scope>NUCLEOTIDE SEQUENCE [LARGE SCALE GENOMIC DNA]</scope>
    <source>
        <strain evidence="2 3">M8UP14</strain>
    </source>
</reference>
<feature type="transmembrane region" description="Helical" evidence="1">
    <location>
        <begin position="124"/>
        <end position="143"/>
    </location>
</feature>
<sequence length="300" mass="31417">MKQSHILGLVLLCVLSGSGWILLQIYPREIGFPFAGCIHFAVISVVAAGYGMAKRMALPRASIGGWITLSGMGVFAVPALARGISTGAVSEFTSLALFCSIPLLTVLLLGAFEWTGVRAVAPRALLTSVFGVGGALLVLPATLPGSTRGWIFFSFMAVCCLLVAVAGIAMHRLIQGVAVAITLALTAFGCAALLGGYGVAAGWPQLTMRLIGFECVRCLLFDLPVMWLTVWLIREVDPGRLSARFLLVPLVTAVEGYAAMSGGVELEAGVGMILLTASGILLIRDKAPSGDEDVSSLHLR</sequence>
<feature type="transmembrane region" description="Helical" evidence="1">
    <location>
        <begin position="32"/>
        <end position="51"/>
    </location>
</feature>
<feature type="transmembrane region" description="Helical" evidence="1">
    <location>
        <begin position="63"/>
        <end position="81"/>
    </location>
</feature>
<gene>
    <name evidence="2" type="ORF">HDF16_002567</name>
</gene>
<feature type="transmembrane region" description="Helical" evidence="1">
    <location>
        <begin position="93"/>
        <end position="112"/>
    </location>
</feature>
<proteinExistence type="predicted"/>
<evidence type="ECO:0000313" key="3">
    <source>
        <dbReference type="Proteomes" id="UP000540989"/>
    </source>
</evidence>
<keyword evidence="1" id="KW-0472">Membrane</keyword>
<name>A0A7W7ZDD8_9BACT</name>
<feature type="transmembrane region" description="Helical" evidence="1">
    <location>
        <begin position="149"/>
        <end position="170"/>
    </location>
</feature>
<dbReference type="RefSeq" id="WP_184217017.1">
    <property type="nucleotide sequence ID" value="NZ_JACHIP010000003.1"/>
</dbReference>
<dbReference type="Proteomes" id="UP000540989">
    <property type="component" value="Unassembled WGS sequence"/>
</dbReference>
<feature type="transmembrane region" description="Helical" evidence="1">
    <location>
        <begin position="7"/>
        <end position="26"/>
    </location>
</feature>